<evidence type="ECO:0000256" key="4">
    <source>
        <dbReference type="PROSITE-ProRule" id="PRU00335"/>
    </source>
</evidence>
<reference evidence="6 7" key="1">
    <citation type="submission" date="2019-06" db="EMBL/GenBank/DDBJ databases">
        <title>Sequencing the genomes of 1000 actinobacteria strains.</title>
        <authorList>
            <person name="Klenk H.-P."/>
        </authorList>
    </citation>
    <scope>NUCLEOTIDE SEQUENCE [LARGE SCALE GENOMIC DNA]</scope>
    <source>
        <strain evidence="6 7">DSM 45511</strain>
    </source>
</reference>
<dbReference type="AlphaFoldDB" id="A0A543FUJ1"/>
<dbReference type="InterPro" id="IPR050109">
    <property type="entry name" value="HTH-type_TetR-like_transc_reg"/>
</dbReference>
<gene>
    <name evidence="6" type="ORF">FB388_4713</name>
</gene>
<feature type="domain" description="HTH tetR-type" evidence="5">
    <location>
        <begin position="12"/>
        <end position="72"/>
    </location>
</feature>
<dbReference type="PANTHER" id="PTHR30055:SF234">
    <property type="entry name" value="HTH-TYPE TRANSCRIPTIONAL REGULATOR BETI"/>
    <property type="match status" value="1"/>
</dbReference>
<dbReference type="EMBL" id="VFPH01000002">
    <property type="protein sequence ID" value="TQM37498.1"/>
    <property type="molecule type" value="Genomic_DNA"/>
</dbReference>
<keyword evidence="7" id="KW-1185">Reference proteome</keyword>
<evidence type="ECO:0000256" key="1">
    <source>
        <dbReference type="ARBA" id="ARBA00023015"/>
    </source>
</evidence>
<evidence type="ECO:0000256" key="3">
    <source>
        <dbReference type="ARBA" id="ARBA00023163"/>
    </source>
</evidence>
<dbReference type="OrthoDB" id="4641396at2"/>
<dbReference type="PANTHER" id="PTHR30055">
    <property type="entry name" value="HTH-TYPE TRANSCRIPTIONAL REGULATOR RUTR"/>
    <property type="match status" value="1"/>
</dbReference>
<protein>
    <submittedName>
        <fullName evidence="6">TetR family transcriptional regulator</fullName>
    </submittedName>
</protein>
<dbReference type="RefSeq" id="WP_142104313.1">
    <property type="nucleotide sequence ID" value="NZ_VFPH01000002.1"/>
</dbReference>
<dbReference type="GO" id="GO:0000976">
    <property type="term" value="F:transcription cis-regulatory region binding"/>
    <property type="evidence" value="ECO:0007669"/>
    <property type="project" value="TreeGrafter"/>
</dbReference>
<keyword evidence="2 4" id="KW-0238">DNA-binding</keyword>
<dbReference type="SUPFAM" id="SSF46689">
    <property type="entry name" value="Homeodomain-like"/>
    <property type="match status" value="1"/>
</dbReference>
<evidence type="ECO:0000256" key="2">
    <source>
        <dbReference type="ARBA" id="ARBA00023125"/>
    </source>
</evidence>
<dbReference type="Gene3D" id="1.10.357.10">
    <property type="entry name" value="Tetracycline Repressor, domain 2"/>
    <property type="match status" value="1"/>
</dbReference>
<dbReference type="PROSITE" id="PS50977">
    <property type="entry name" value="HTH_TETR_2"/>
    <property type="match status" value="1"/>
</dbReference>
<sequence length="189" mass="20819">MSAATRRERQRAERHQLIIDTAREIAEAEGWDAVTTRRLAERIEYSQPVLYSHFSGKDAIVGAVALQGFTELAQRIRERVATASDTRSAAAAVARTYLQFATDRPALYEAMFQLATDYPFADPASPAPLHEAFAALRDGLEAATGPDDLDLRTEVFWSALHGLVSLTSSGRLPPEAQDERLRLLVSHLG</sequence>
<keyword evidence="1" id="KW-0805">Transcription regulation</keyword>
<name>A0A543FUJ1_9PSEU</name>
<dbReference type="Pfam" id="PF13305">
    <property type="entry name" value="TetR_C_33"/>
    <property type="match status" value="1"/>
</dbReference>
<evidence type="ECO:0000259" key="5">
    <source>
        <dbReference type="PROSITE" id="PS50977"/>
    </source>
</evidence>
<dbReference type="GO" id="GO:0003700">
    <property type="term" value="F:DNA-binding transcription factor activity"/>
    <property type="evidence" value="ECO:0007669"/>
    <property type="project" value="TreeGrafter"/>
</dbReference>
<evidence type="ECO:0000313" key="6">
    <source>
        <dbReference type="EMBL" id="TQM37498.1"/>
    </source>
</evidence>
<dbReference type="SUPFAM" id="SSF48498">
    <property type="entry name" value="Tetracyclin repressor-like, C-terminal domain"/>
    <property type="match status" value="1"/>
</dbReference>
<feature type="DNA-binding region" description="H-T-H motif" evidence="4">
    <location>
        <begin position="35"/>
        <end position="54"/>
    </location>
</feature>
<dbReference type="InterPro" id="IPR009057">
    <property type="entry name" value="Homeodomain-like_sf"/>
</dbReference>
<dbReference type="Pfam" id="PF00440">
    <property type="entry name" value="TetR_N"/>
    <property type="match status" value="1"/>
</dbReference>
<dbReference type="Proteomes" id="UP000319818">
    <property type="component" value="Unassembled WGS sequence"/>
</dbReference>
<dbReference type="PRINTS" id="PR00455">
    <property type="entry name" value="HTHTETR"/>
</dbReference>
<evidence type="ECO:0000313" key="7">
    <source>
        <dbReference type="Proteomes" id="UP000319818"/>
    </source>
</evidence>
<keyword evidence="3" id="KW-0804">Transcription</keyword>
<dbReference type="InterPro" id="IPR025996">
    <property type="entry name" value="MT1864/Rv1816-like_C"/>
</dbReference>
<dbReference type="InterPro" id="IPR001647">
    <property type="entry name" value="HTH_TetR"/>
</dbReference>
<comment type="caution">
    <text evidence="6">The sequence shown here is derived from an EMBL/GenBank/DDBJ whole genome shotgun (WGS) entry which is preliminary data.</text>
</comment>
<proteinExistence type="predicted"/>
<accession>A0A543FUJ1</accession>
<dbReference type="InterPro" id="IPR036271">
    <property type="entry name" value="Tet_transcr_reg_TetR-rel_C_sf"/>
</dbReference>
<organism evidence="6 7">
    <name type="scientific">Pseudonocardia cypriaca</name>
    <dbReference type="NCBI Taxonomy" id="882449"/>
    <lineage>
        <taxon>Bacteria</taxon>
        <taxon>Bacillati</taxon>
        <taxon>Actinomycetota</taxon>
        <taxon>Actinomycetes</taxon>
        <taxon>Pseudonocardiales</taxon>
        <taxon>Pseudonocardiaceae</taxon>
        <taxon>Pseudonocardia</taxon>
    </lineage>
</organism>